<dbReference type="PRINTS" id="PR01550">
    <property type="entry name" value="TOP6AFAMILY"/>
</dbReference>
<evidence type="ECO:0000313" key="2">
    <source>
        <dbReference type="EMBL" id="KAJ2679954.1"/>
    </source>
</evidence>
<organism evidence="2 3">
    <name type="scientific">Coemansia spiralis</name>
    <dbReference type="NCBI Taxonomy" id="417178"/>
    <lineage>
        <taxon>Eukaryota</taxon>
        <taxon>Fungi</taxon>
        <taxon>Fungi incertae sedis</taxon>
        <taxon>Zoopagomycota</taxon>
        <taxon>Kickxellomycotina</taxon>
        <taxon>Kickxellomycetes</taxon>
        <taxon>Kickxellales</taxon>
        <taxon>Kickxellaceae</taxon>
        <taxon>Coemansia</taxon>
    </lineage>
</organism>
<dbReference type="Pfam" id="PF21180">
    <property type="entry name" value="TOP6A-Spo11_Toprim"/>
    <property type="match status" value="1"/>
</dbReference>
<dbReference type="GO" id="GO:0042138">
    <property type="term" value="P:meiotic DNA double-strand break formation"/>
    <property type="evidence" value="ECO:0007669"/>
    <property type="project" value="TreeGrafter"/>
</dbReference>
<dbReference type="GO" id="GO:0003918">
    <property type="term" value="F:DNA topoisomerase type II (double strand cut, ATP-hydrolyzing) activity"/>
    <property type="evidence" value="ECO:0007669"/>
    <property type="project" value="InterPro"/>
</dbReference>
<dbReference type="InterPro" id="IPR034136">
    <property type="entry name" value="TOPRIM_Topo6A/Spo11"/>
</dbReference>
<feature type="domain" description="Topoisomerase 6 subunit A/Spo11 TOPRIM" evidence="1">
    <location>
        <begin position="204"/>
        <end position="340"/>
    </location>
</feature>
<dbReference type="Proteomes" id="UP001151518">
    <property type="component" value="Unassembled WGS sequence"/>
</dbReference>
<reference evidence="2" key="1">
    <citation type="submission" date="2022-07" db="EMBL/GenBank/DDBJ databases">
        <title>Phylogenomic reconstructions and comparative analyses of Kickxellomycotina fungi.</title>
        <authorList>
            <person name="Reynolds N.K."/>
            <person name="Stajich J.E."/>
            <person name="Barry K."/>
            <person name="Grigoriev I.V."/>
            <person name="Crous P."/>
            <person name="Smith M.E."/>
        </authorList>
    </citation>
    <scope>NUCLEOTIDE SEQUENCE</scope>
    <source>
        <strain evidence="2">NRRL 3115</strain>
    </source>
</reference>
<dbReference type="GO" id="GO:0007131">
    <property type="term" value="P:reciprocal meiotic recombination"/>
    <property type="evidence" value="ECO:0007669"/>
    <property type="project" value="TreeGrafter"/>
</dbReference>
<evidence type="ECO:0000259" key="1">
    <source>
        <dbReference type="Pfam" id="PF21180"/>
    </source>
</evidence>
<sequence length="358" mass="39961">MHLQHSSTSWSLSASSDGSSTFYSSTNSTFDTSDHAWEEINSSYLESDISGNSNSKISGLNSSWSDLEEQTCADSSFDSICKYDALLTANTEVVAIKEQPTFGESNLILSMRTLLDDVASEQKSLDALTNLILGPAPNRKEEASRHVPPAQLNIISCPKGRMYGNLSIELIDGSTLDYSQDFAHGLPHVSLSATVYDRLLIPTAFFALIQSGFGQKFPWVVLVTGKGYPDINTREILSLFATKLPVSVLVDYDPDGANIFKVYALQLPHACWAGMHCTMVRIGKWGLDLDIMTEFSVRDRKLALQLIENWKNSVFRRRRMAKMLYRGKKAELEMITQFRAMLVDYIQHIILDSMISQS</sequence>
<gene>
    <name evidence="2" type="primary">SPO11</name>
    <name evidence="2" type="ORF">GGI25_001143</name>
</gene>
<proteinExistence type="predicted"/>
<dbReference type="PANTHER" id="PTHR10848">
    <property type="entry name" value="MEIOTIC RECOMBINATION PROTEIN SPO11"/>
    <property type="match status" value="1"/>
</dbReference>
<protein>
    <submittedName>
        <fullName evidence="2">Endodeoxyribonuclease</fullName>
    </submittedName>
</protein>
<dbReference type="GO" id="GO:0000706">
    <property type="term" value="P:meiotic DNA double-strand break processing"/>
    <property type="evidence" value="ECO:0007669"/>
    <property type="project" value="TreeGrafter"/>
</dbReference>
<dbReference type="GO" id="GO:0003677">
    <property type="term" value="F:DNA binding"/>
    <property type="evidence" value="ECO:0007669"/>
    <property type="project" value="InterPro"/>
</dbReference>
<dbReference type="EMBL" id="JANBTW010000008">
    <property type="protein sequence ID" value="KAJ2679954.1"/>
    <property type="molecule type" value="Genomic_DNA"/>
</dbReference>
<dbReference type="InterPro" id="IPR002815">
    <property type="entry name" value="Spo11/TopoVI_A"/>
</dbReference>
<dbReference type="Gene3D" id="3.40.1360.10">
    <property type="match status" value="1"/>
</dbReference>
<dbReference type="InterPro" id="IPR036078">
    <property type="entry name" value="Spo11/TopoVI_A_sf"/>
</dbReference>
<evidence type="ECO:0000313" key="3">
    <source>
        <dbReference type="Proteomes" id="UP001151518"/>
    </source>
</evidence>
<dbReference type="SUPFAM" id="SSF56726">
    <property type="entry name" value="DNA topoisomerase IV, alpha subunit"/>
    <property type="match status" value="1"/>
</dbReference>
<accession>A0A9W8GB60</accession>
<dbReference type="AlphaFoldDB" id="A0A9W8GB60"/>
<dbReference type="GO" id="GO:0000228">
    <property type="term" value="C:nuclear chromosome"/>
    <property type="evidence" value="ECO:0007669"/>
    <property type="project" value="TreeGrafter"/>
</dbReference>
<comment type="caution">
    <text evidence="2">The sequence shown here is derived from an EMBL/GenBank/DDBJ whole genome shotgun (WGS) entry which is preliminary data.</text>
</comment>
<dbReference type="OrthoDB" id="521512at2759"/>
<name>A0A9W8GB60_9FUNG</name>
<dbReference type="PANTHER" id="PTHR10848:SF0">
    <property type="entry name" value="MEIOTIC RECOMBINATION PROTEIN SPO11"/>
    <property type="match status" value="1"/>
</dbReference>